<evidence type="ECO:0000313" key="1">
    <source>
        <dbReference type="EMBL" id="GJE78091.1"/>
    </source>
</evidence>
<sequence>MAIPVFDFPFHTPNDEYPGGSTVKFGRGYRFAARPNGPDEIITHLRFETMFVYQTVAGGAVNQTVDPQLNIFALNKFYEDVGMWGPFTYNHHRAGAVRARFNKPLVMPKTAKAEPGKVGGKVVGGVSYRVHQVEPFDLDILWTRA</sequence>
<name>A0ABQ4V0G7_9HYPH</name>
<organism evidence="1 2">
    <name type="scientific">Methylorubrum suomiense</name>
    <dbReference type="NCBI Taxonomy" id="144191"/>
    <lineage>
        <taxon>Bacteria</taxon>
        <taxon>Pseudomonadati</taxon>
        <taxon>Pseudomonadota</taxon>
        <taxon>Alphaproteobacteria</taxon>
        <taxon>Hyphomicrobiales</taxon>
        <taxon>Methylobacteriaceae</taxon>
        <taxon>Methylorubrum</taxon>
    </lineage>
</organism>
<reference evidence="1" key="2">
    <citation type="submission" date="2021-08" db="EMBL/GenBank/DDBJ databases">
        <authorList>
            <person name="Tani A."/>
            <person name="Ola A."/>
            <person name="Ogura Y."/>
            <person name="Katsura K."/>
            <person name="Hayashi T."/>
        </authorList>
    </citation>
    <scope>NUCLEOTIDE SEQUENCE</scope>
    <source>
        <strain evidence="1">DSM 14458</strain>
    </source>
</reference>
<dbReference type="EMBL" id="BPRE01000020">
    <property type="protein sequence ID" value="GJE78091.1"/>
    <property type="molecule type" value="Genomic_DNA"/>
</dbReference>
<dbReference type="RefSeq" id="WP_238308673.1">
    <property type="nucleotide sequence ID" value="NZ_BPRE01000020.1"/>
</dbReference>
<protein>
    <submittedName>
        <fullName evidence="1">Uncharacterized protein</fullName>
    </submittedName>
</protein>
<keyword evidence="2" id="KW-1185">Reference proteome</keyword>
<reference evidence="1" key="1">
    <citation type="journal article" date="2021" name="Front. Microbiol.">
        <title>Comprehensive Comparative Genomics and Phenotyping of Methylobacterium Species.</title>
        <authorList>
            <person name="Alessa O."/>
            <person name="Ogura Y."/>
            <person name="Fujitani Y."/>
            <person name="Takami H."/>
            <person name="Hayashi T."/>
            <person name="Sahin N."/>
            <person name="Tani A."/>
        </authorList>
    </citation>
    <scope>NUCLEOTIDE SEQUENCE</scope>
    <source>
        <strain evidence="1">DSM 14458</strain>
    </source>
</reference>
<comment type="caution">
    <text evidence="1">The sequence shown here is derived from an EMBL/GenBank/DDBJ whole genome shotgun (WGS) entry which is preliminary data.</text>
</comment>
<proteinExistence type="predicted"/>
<gene>
    <name evidence="1" type="ORF">BGCPKDLD_4702</name>
</gene>
<accession>A0ABQ4V0G7</accession>
<dbReference type="Proteomes" id="UP001055093">
    <property type="component" value="Unassembled WGS sequence"/>
</dbReference>
<evidence type="ECO:0000313" key="2">
    <source>
        <dbReference type="Proteomes" id="UP001055093"/>
    </source>
</evidence>